<dbReference type="PROSITE" id="PS50067">
    <property type="entry name" value="KINESIN_MOTOR_2"/>
    <property type="match status" value="1"/>
</dbReference>
<dbReference type="GO" id="GO:0007018">
    <property type="term" value="P:microtubule-based movement"/>
    <property type="evidence" value="ECO:0007669"/>
    <property type="project" value="InterPro"/>
</dbReference>
<keyword evidence="10" id="KW-1185">Reference proteome</keyword>
<dbReference type="InterPro" id="IPR001752">
    <property type="entry name" value="Kinesin_motor_dom"/>
</dbReference>
<gene>
    <name evidence="9" type="ORF">THRCLA_07793</name>
</gene>
<dbReference type="InterPro" id="IPR027417">
    <property type="entry name" value="P-loop_NTPase"/>
</dbReference>
<dbReference type="PRINTS" id="PR00380">
    <property type="entry name" value="KINESINHEAVY"/>
</dbReference>
<dbReference type="Gene3D" id="3.40.850.10">
    <property type="entry name" value="Kinesin motor domain"/>
    <property type="match status" value="1"/>
</dbReference>
<dbReference type="OrthoDB" id="3176171at2759"/>
<dbReference type="Proteomes" id="UP000243217">
    <property type="component" value="Unassembled WGS sequence"/>
</dbReference>
<evidence type="ECO:0000256" key="6">
    <source>
        <dbReference type="RuleBase" id="RU000394"/>
    </source>
</evidence>
<dbReference type="InterPro" id="IPR019821">
    <property type="entry name" value="Kinesin_motor_CS"/>
</dbReference>
<proteinExistence type="inferred from homology"/>
<dbReference type="GO" id="GO:0003777">
    <property type="term" value="F:microtubule motor activity"/>
    <property type="evidence" value="ECO:0007669"/>
    <property type="project" value="InterPro"/>
</dbReference>
<evidence type="ECO:0000256" key="3">
    <source>
        <dbReference type="ARBA" id="ARBA00023054"/>
    </source>
</evidence>
<dbReference type="GO" id="GO:0005874">
    <property type="term" value="C:microtubule"/>
    <property type="evidence" value="ECO:0007669"/>
    <property type="project" value="UniProtKB-KW"/>
</dbReference>
<evidence type="ECO:0000256" key="4">
    <source>
        <dbReference type="ARBA" id="ARBA00023175"/>
    </source>
</evidence>
<feature type="binding site" evidence="5">
    <location>
        <begin position="99"/>
        <end position="106"/>
    </location>
    <ligand>
        <name>ATP</name>
        <dbReference type="ChEBI" id="CHEBI:30616"/>
    </ligand>
</feature>
<organism evidence="9 10">
    <name type="scientific">Thraustotheca clavata</name>
    <dbReference type="NCBI Taxonomy" id="74557"/>
    <lineage>
        <taxon>Eukaryota</taxon>
        <taxon>Sar</taxon>
        <taxon>Stramenopiles</taxon>
        <taxon>Oomycota</taxon>
        <taxon>Saprolegniomycetes</taxon>
        <taxon>Saprolegniales</taxon>
        <taxon>Achlyaceae</taxon>
        <taxon>Thraustotheca</taxon>
    </lineage>
</organism>
<dbReference type="PANTHER" id="PTHR47117">
    <property type="entry name" value="STAR-RELATED LIPID TRANSFER PROTEIN 9"/>
    <property type="match status" value="1"/>
</dbReference>
<evidence type="ECO:0000256" key="5">
    <source>
        <dbReference type="PROSITE-ProRule" id="PRU00283"/>
    </source>
</evidence>
<comment type="caution">
    <text evidence="9">The sequence shown here is derived from an EMBL/GenBank/DDBJ whole genome shotgun (WGS) entry which is preliminary data.</text>
</comment>
<keyword evidence="1 5" id="KW-0547">Nucleotide-binding</keyword>
<comment type="similarity">
    <text evidence="5 6">Belongs to the TRAFAC class myosin-kinesin ATPase superfamily. Kinesin family.</text>
</comment>
<evidence type="ECO:0000256" key="2">
    <source>
        <dbReference type="ARBA" id="ARBA00022840"/>
    </source>
</evidence>
<dbReference type="SUPFAM" id="SSF49879">
    <property type="entry name" value="SMAD/FHA domain"/>
    <property type="match status" value="1"/>
</dbReference>
<dbReference type="GO" id="GO:0005524">
    <property type="term" value="F:ATP binding"/>
    <property type="evidence" value="ECO:0007669"/>
    <property type="project" value="UniProtKB-UniRule"/>
</dbReference>
<keyword evidence="4 5" id="KW-0505">Motor protein</keyword>
<reference evidence="9 10" key="1">
    <citation type="journal article" date="2014" name="Genome Biol. Evol.">
        <title>The secreted proteins of Achlya hypogyna and Thraustotheca clavata identify the ancestral oomycete secretome and reveal gene acquisitions by horizontal gene transfer.</title>
        <authorList>
            <person name="Misner I."/>
            <person name="Blouin N."/>
            <person name="Leonard G."/>
            <person name="Richards T.A."/>
            <person name="Lane C.E."/>
        </authorList>
    </citation>
    <scope>NUCLEOTIDE SEQUENCE [LARGE SCALE GENOMIC DNA]</scope>
    <source>
        <strain evidence="9 10">ATCC 34112</strain>
    </source>
</reference>
<dbReference type="EMBL" id="JNBS01002091">
    <property type="protein sequence ID" value="OQR95523.1"/>
    <property type="molecule type" value="Genomic_DNA"/>
</dbReference>
<dbReference type="Gene3D" id="2.60.200.20">
    <property type="match status" value="1"/>
</dbReference>
<sequence>MEASTRVVVRVRPMNEKEKASKQSSVVEIKGNAVQLRQGSRQDNPHLEMIPPRVFKFDRCYGSLDDSEEMIQSSIFQEIGMDLLENAFNGFNCSVFAYGQTGSGKTYTMVGDKTQHGKGLIPRICEALFTEIDARRNAEAAGDTNEQKTIFSVQVNYCEIYKEKVKDLLDDCFSKASRTQSQPLSPKAAMEEGKTLKIREHPVHGPFVEGLTTRSVGSYAEIEEELLAGQKLRTVAATLMNPTSSRSHAIFTILFTQTRVDAVTLCGHDKTSKICLVDLAGSERSDTSGTSGERLKEAAMINRSLSTLGRVISSLSSNERIPYRDSTLTWLLKESLGGNSKTTMLAMVSPSSDNYDETLSTLRYAESAKKIINHVIVNEDKNAAIIRQLRQEIAELKEQLEKLPRRRSSESSAGLFASLAEREVMLQQLQKSINNTQKVSLQGRNPSLINLQEDLLEDEPLACTLLPGFNLLGSEPPQNASVWKFVLDSFAPFTERNDLSESSVSPLTLTVDANQLLPLHATILNDNGLLSILPNQSADIAINDVRISSFTMLNHRDRITFGSSHIYRVHGTL</sequence>
<evidence type="ECO:0000256" key="7">
    <source>
        <dbReference type="SAM" id="Coils"/>
    </source>
</evidence>
<dbReference type="Pfam" id="PF00225">
    <property type="entry name" value="Kinesin"/>
    <property type="match status" value="1"/>
</dbReference>
<evidence type="ECO:0000259" key="8">
    <source>
        <dbReference type="PROSITE" id="PS50067"/>
    </source>
</evidence>
<keyword evidence="2 5" id="KW-0067">ATP-binding</keyword>
<dbReference type="PROSITE" id="PS00411">
    <property type="entry name" value="KINESIN_MOTOR_1"/>
    <property type="match status" value="1"/>
</dbReference>
<dbReference type="SMART" id="SM00129">
    <property type="entry name" value="KISc"/>
    <property type="match status" value="1"/>
</dbReference>
<name>A0A1V9ZC00_9STRA</name>
<keyword evidence="3 7" id="KW-0175">Coiled coil</keyword>
<dbReference type="InterPro" id="IPR036961">
    <property type="entry name" value="Kinesin_motor_dom_sf"/>
</dbReference>
<evidence type="ECO:0000313" key="9">
    <source>
        <dbReference type="EMBL" id="OQR95523.1"/>
    </source>
</evidence>
<evidence type="ECO:0000313" key="10">
    <source>
        <dbReference type="Proteomes" id="UP000243217"/>
    </source>
</evidence>
<dbReference type="STRING" id="74557.A0A1V9ZC00"/>
<feature type="non-terminal residue" evidence="9">
    <location>
        <position position="573"/>
    </location>
</feature>
<accession>A0A1V9ZC00</accession>
<feature type="domain" description="Kinesin motor" evidence="8">
    <location>
        <begin position="4"/>
        <end position="371"/>
    </location>
</feature>
<feature type="coiled-coil region" evidence="7">
    <location>
        <begin position="379"/>
        <end position="406"/>
    </location>
</feature>
<keyword evidence="6" id="KW-0493">Microtubule</keyword>
<dbReference type="SUPFAM" id="SSF52540">
    <property type="entry name" value="P-loop containing nucleoside triphosphate hydrolases"/>
    <property type="match status" value="1"/>
</dbReference>
<protein>
    <recommendedName>
        <fullName evidence="6">Kinesin-like protein</fullName>
    </recommendedName>
</protein>
<dbReference type="InterPro" id="IPR008984">
    <property type="entry name" value="SMAD_FHA_dom_sf"/>
</dbReference>
<dbReference type="GO" id="GO:0008017">
    <property type="term" value="F:microtubule binding"/>
    <property type="evidence" value="ECO:0007669"/>
    <property type="project" value="InterPro"/>
</dbReference>
<evidence type="ECO:0000256" key="1">
    <source>
        <dbReference type="ARBA" id="ARBA00022741"/>
    </source>
</evidence>
<dbReference type="AlphaFoldDB" id="A0A1V9ZC00"/>